<comment type="function">
    <text evidence="13">Initiates complex N-linked carbohydrate formation. Essential for the conversion of high-mannose to hybrid and complex N-glycans.</text>
</comment>
<dbReference type="SUPFAM" id="SSF53448">
    <property type="entry name" value="Nucleotide-diphospho-sugar transferases"/>
    <property type="match status" value="1"/>
</dbReference>
<dbReference type="Pfam" id="PF15711">
    <property type="entry name" value="ILEI"/>
    <property type="match status" value="1"/>
</dbReference>
<evidence type="ECO:0000256" key="7">
    <source>
        <dbReference type="ARBA" id="ARBA00022723"/>
    </source>
</evidence>
<comment type="cofactor">
    <cofactor evidence="13">
        <name>Mn(2+)</name>
        <dbReference type="ChEBI" id="CHEBI:29035"/>
    </cofactor>
    <text evidence="13">The cofactor is mostly bound to the substrate.</text>
</comment>
<comment type="catalytic activity">
    <reaction evidence="13">
        <text>N(4)-(alpha-D-Man-(1-&gt;3)-[alpha-D-Man-(1-&gt;3)-[alpha-D-Man-(1-&gt;6)]-alpha-D-Man-(1-&gt;6)]-beta-D-Man-(1-&gt;4)-beta-D-GlcNAc-(1-&gt;4)-beta-D-GlcNAc)-L-asparaginyl-[protein] (N-glucan mannose isomer 5A1,2) + UDP-N-acetyl-alpha-D-glucosamine = N(4)-{beta-D-GlcNAc-(1-&gt;2)-alpha-D-Man-(1-&gt;3)-[alpha-D-Man-(1-&gt;3)-[alpha-D-Man-(1-&gt;6)]-alpha-D-Man-(1-&gt;6)]-beta-D-Man-(1-&gt;4)-beta-D-GlcNAc-(1-&gt;4)-beta-D-GlcNAc}-L-asparaginyl-[protein] + UDP + H(+)</text>
        <dbReference type="Rhea" id="RHEA:11456"/>
        <dbReference type="Rhea" id="RHEA-COMP:14367"/>
        <dbReference type="Rhea" id="RHEA-COMP:14368"/>
        <dbReference type="ChEBI" id="CHEBI:15378"/>
        <dbReference type="ChEBI" id="CHEBI:57705"/>
        <dbReference type="ChEBI" id="CHEBI:58223"/>
        <dbReference type="ChEBI" id="CHEBI:59087"/>
        <dbReference type="ChEBI" id="CHEBI:60625"/>
        <dbReference type="EC" id="2.4.1.101"/>
    </reaction>
</comment>
<keyword evidence="16" id="KW-1185">Reference proteome</keyword>
<evidence type="ECO:0000256" key="8">
    <source>
        <dbReference type="ARBA" id="ARBA00022968"/>
    </source>
</evidence>
<evidence type="ECO:0000313" key="16">
    <source>
        <dbReference type="Proteomes" id="UP001187531"/>
    </source>
</evidence>
<dbReference type="GO" id="GO:0047223">
    <property type="term" value="F:beta-1,3-galactosyl-O-glycosyl-glycoprotein beta-1,3-N-acetylglucosaminyltransferase activity"/>
    <property type="evidence" value="ECO:0007669"/>
    <property type="project" value="TreeGrafter"/>
</dbReference>
<comment type="pathway">
    <text evidence="2 13">Protein modification; protein glycosylation.</text>
</comment>
<name>A0AA88LGB6_ARTSF</name>
<keyword evidence="10 13" id="KW-0333">Golgi apparatus</keyword>
<dbReference type="InterPro" id="IPR039477">
    <property type="entry name" value="ILEI/PANDER_dom"/>
</dbReference>
<reference evidence="15" key="1">
    <citation type="submission" date="2023-07" db="EMBL/GenBank/DDBJ databases">
        <title>Chromosome-level genome assembly of Artemia franciscana.</title>
        <authorList>
            <person name="Jo E."/>
        </authorList>
    </citation>
    <scope>NUCLEOTIDE SEQUENCE</scope>
    <source>
        <tissue evidence="15">Whole body</tissue>
    </source>
</reference>
<keyword evidence="8 13" id="KW-0735">Signal-anchor</keyword>
<evidence type="ECO:0000313" key="15">
    <source>
        <dbReference type="EMBL" id="KAK2723356.1"/>
    </source>
</evidence>
<evidence type="ECO:0000256" key="2">
    <source>
        <dbReference type="ARBA" id="ARBA00004922"/>
    </source>
</evidence>
<dbReference type="PANTHER" id="PTHR46396">
    <property type="entry name" value="PROTEIN O-LINKED-MANNOSE BETA-1,2-N-ACETYLGLUCOSAMINYLTRANSFERASE 1"/>
    <property type="match status" value="1"/>
</dbReference>
<keyword evidence="6" id="KW-0812">Transmembrane</keyword>
<protein>
    <recommendedName>
        <fullName evidence="13">Alpha-1,3-mannosyl-glycoprotein 2-beta-N-acetylglucosaminyltransferase</fullName>
        <shortName evidence="13">GNT-I</shortName>
        <shortName evidence="13">GlcNAc-T I</shortName>
        <ecNumber evidence="13">2.4.1.101</ecNumber>
    </recommendedName>
    <alternativeName>
        <fullName evidence="13">N-glycosyl-oligosaccharide-glycoprotein N-acetylglucosaminyltransferase I</fullName>
    </alternativeName>
</protein>
<evidence type="ECO:0000256" key="6">
    <source>
        <dbReference type="ARBA" id="ARBA00022692"/>
    </source>
</evidence>
<accession>A0AA88LGB6</accession>
<keyword evidence="5" id="KW-0808">Transferase</keyword>
<feature type="domain" description="ILEI/PANDER" evidence="14">
    <location>
        <begin position="64"/>
        <end position="114"/>
    </location>
</feature>
<evidence type="ECO:0000256" key="10">
    <source>
        <dbReference type="ARBA" id="ARBA00023034"/>
    </source>
</evidence>
<comment type="subcellular location">
    <subcellularLocation>
        <location evidence="1 13">Golgi apparatus membrane</location>
        <topology evidence="1 13">Single-pass type II membrane protein</topology>
    </subcellularLocation>
</comment>
<dbReference type="Gene3D" id="3.90.550.10">
    <property type="entry name" value="Spore Coat Polysaccharide Biosynthesis Protein SpsA, Chain A"/>
    <property type="match status" value="1"/>
</dbReference>
<sequence>MISKRNYFKGGRYKQGVYKYGLLHDGQYFPGDHPEVSVEVFSSQSKVSVVVDGTQILENSLSGKDGRILIFAIKDEASYHLREAARNCLKNLGSKYSYLVGWRDMWVFVAQKGGKPLGEEFSKANDFGSWANPASIKVNVLLSENSDADCNWIDSPDNKRRREFCSQVEGYGTVCSCTNPAPVKFPYQPLEHSVVENIPIIVLASDRPHYLYRTITSLLRVRGVNASLVEVFIDGYFTEPAAVADLFGLNVHQHAPSSVGKGRVSQHLKTSLTSTLNMYPESKYLVVLEDDVDVSPDFLSYMNQTLWLLDIDDTLYCISAWNDHGYEHSSYDKRLLYRTESHPGLGWAIRSEFYKKELESRWPTPEKVRI</sequence>
<dbReference type="EMBL" id="JAVRJZ010000004">
    <property type="protein sequence ID" value="KAK2723356.1"/>
    <property type="molecule type" value="Genomic_DNA"/>
</dbReference>
<keyword evidence="11" id="KW-0472">Membrane</keyword>
<keyword evidence="4 13" id="KW-0328">Glycosyltransferase</keyword>
<dbReference type="InterPro" id="IPR052463">
    <property type="entry name" value="O-linked_mannose_GnT"/>
</dbReference>
<dbReference type="InterPro" id="IPR029044">
    <property type="entry name" value="Nucleotide-diphossugar_trans"/>
</dbReference>
<comment type="caution">
    <text evidence="15">The sequence shown here is derived from an EMBL/GenBank/DDBJ whole genome shotgun (WGS) entry which is preliminary data.</text>
</comment>
<evidence type="ECO:0000256" key="9">
    <source>
        <dbReference type="ARBA" id="ARBA00022989"/>
    </source>
</evidence>
<gene>
    <name evidence="15" type="ORF">QYM36_001876</name>
</gene>
<dbReference type="AlphaFoldDB" id="A0AA88LGB6"/>
<dbReference type="GO" id="GO:0016266">
    <property type="term" value="P:protein O-linked glycosylation via N-acetyl-galactosamine"/>
    <property type="evidence" value="ECO:0007669"/>
    <property type="project" value="TreeGrafter"/>
</dbReference>
<evidence type="ECO:0000256" key="11">
    <source>
        <dbReference type="ARBA" id="ARBA00023136"/>
    </source>
</evidence>
<dbReference type="EC" id="2.4.1.101" evidence="13"/>
<dbReference type="Pfam" id="PF03071">
    <property type="entry name" value="GNT-I"/>
    <property type="match status" value="1"/>
</dbReference>
<evidence type="ECO:0000256" key="4">
    <source>
        <dbReference type="ARBA" id="ARBA00022676"/>
    </source>
</evidence>
<evidence type="ECO:0000256" key="12">
    <source>
        <dbReference type="ARBA" id="ARBA00023211"/>
    </source>
</evidence>
<dbReference type="FunFam" id="3.90.550.10:FF:000252">
    <property type="entry name" value="Protein O-linked-mannose beta-1,2-N-acetylglucosaminyltransferase 1"/>
    <property type="match status" value="1"/>
</dbReference>
<dbReference type="Proteomes" id="UP001187531">
    <property type="component" value="Unassembled WGS sequence"/>
</dbReference>
<dbReference type="GO" id="GO:0000139">
    <property type="term" value="C:Golgi membrane"/>
    <property type="evidence" value="ECO:0007669"/>
    <property type="project" value="UniProtKB-SubCell"/>
</dbReference>
<evidence type="ECO:0000256" key="13">
    <source>
        <dbReference type="RuleBase" id="RU368119"/>
    </source>
</evidence>
<evidence type="ECO:0000256" key="1">
    <source>
        <dbReference type="ARBA" id="ARBA00004323"/>
    </source>
</evidence>
<dbReference type="InterPro" id="IPR004139">
    <property type="entry name" value="Glyco_trans_13"/>
</dbReference>
<dbReference type="GO" id="GO:0030145">
    <property type="term" value="F:manganese ion binding"/>
    <property type="evidence" value="ECO:0007669"/>
    <property type="project" value="UniProtKB-UniRule"/>
</dbReference>
<evidence type="ECO:0000256" key="5">
    <source>
        <dbReference type="ARBA" id="ARBA00022679"/>
    </source>
</evidence>
<keyword evidence="9" id="KW-1133">Transmembrane helix</keyword>
<comment type="similarity">
    <text evidence="3 13">Belongs to the glycosyltransferase 13 family.</text>
</comment>
<proteinExistence type="inferred from homology"/>
<keyword evidence="7 13" id="KW-0479">Metal-binding</keyword>
<evidence type="ECO:0000256" key="3">
    <source>
        <dbReference type="ARBA" id="ARBA00006492"/>
    </source>
</evidence>
<organism evidence="15 16">
    <name type="scientific">Artemia franciscana</name>
    <name type="common">Brine shrimp</name>
    <name type="synonym">Artemia sanfranciscana</name>
    <dbReference type="NCBI Taxonomy" id="6661"/>
    <lineage>
        <taxon>Eukaryota</taxon>
        <taxon>Metazoa</taxon>
        <taxon>Ecdysozoa</taxon>
        <taxon>Arthropoda</taxon>
        <taxon>Crustacea</taxon>
        <taxon>Branchiopoda</taxon>
        <taxon>Anostraca</taxon>
        <taxon>Artemiidae</taxon>
        <taxon>Artemia</taxon>
    </lineage>
</organism>
<evidence type="ECO:0000259" key="14">
    <source>
        <dbReference type="Pfam" id="PF15711"/>
    </source>
</evidence>
<dbReference type="GO" id="GO:0003827">
    <property type="term" value="F:alpha-1,3-mannosylglycoprotein 2-beta-N-acetylglucosaminyltransferase activity"/>
    <property type="evidence" value="ECO:0007669"/>
    <property type="project" value="UniProtKB-UniRule"/>
</dbReference>
<dbReference type="PANTHER" id="PTHR46396:SF1">
    <property type="entry name" value="PROTEIN O-LINKED-MANNOSE BETA-1,2-N-ACETYLGLUCOSAMINYLTRANSFERASE 1"/>
    <property type="match status" value="1"/>
</dbReference>
<keyword evidence="12 13" id="KW-0464">Manganese</keyword>